<evidence type="ECO:0000313" key="3">
    <source>
        <dbReference type="EMBL" id="MXG90568.1"/>
    </source>
</evidence>
<gene>
    <name evidence="3" type="ORF">GRQ65_13515</name>
</gene>
<reference evidence="3 4" key="1">
    <citation type="submission" date="2019-12" db="EMBL/GenBank/DDBJ databases">
        <authorList>
            <person name="Kun Z."/>
        </authorList>
    </citation>
    <scope>NUCLEOTIDE SEQUENCE [LARGE SCALE GENOMIC DNA]</scope>
    <source>
        <strain evidence="3 4">YIM 123512</strain>
    </source>
</reference>
<feature type="chain" id="PRO_5039400168" evidence="2">
    <location>
        <begin position="21"/>
        <end position="70"/>
    </location>
</feature>
<keyword evidence="2" id="KW-0732">Signal</keyword>
<name>A0A6L7EY92_9ACTN</name>
<accession>A0A6L7EY92</accession>
<dbReference type="AlphaFoldDB" id="A0A6L7EY92"/>
<sequence>MKTFLSIGAAGLGVCALAAASRRLATHQAVLPEISTHVNTRVIRINQNRPVPTAPAGTDDARLEKRDALP</sequence>
<evidence type="ECO:0000313" key="4">
    <source>
        <dbReference type="Proteomes" id="UP000473325"/>
    </source>
</evidence>
<proteinExistence type="predicted"/>
<comment type="caution">
    <text evidence="3">The sequence shown here is derived from an EMBL/GenBank/DDBJ whole genome shotgun (WGS) entry which is preliminary data.</text>
</comment>
<dbReference type="Proteomes" id="UP000473325">
    <property type="component" value="Unassembled WGS sequence"/>
</dbReference>
<feature type="signal peptide" evidence="2">
    <location>
        <begin position="1"/>
        <end position="20"/>
    </location>
</feature>
<evidence type="ECO:0000256" key="1">
    <source>
        <dbReference type="SAM" id="MobiDB-lite"/>
    </source>
</evidence>
<dbReference type="RefSeq" id="WP_160878509.1">
    <property type="nucleotide sequence ID" value="NZ_WUEK01000008.1"/>
</dbReference>
<dbReference type="EMBL" id="WUEK01000008">
    <property type="protein sequence ID" value="MXG90568.1"/>
    <property type="molecule type" value="Genomic_DNA"/>
</dbReference>
<feature type="region of interest" description="Disordered" evidence="1">
    <location>
        <begin position="47"/>
        <end position="70"/>
    </location>
</feature>
<feature type="compositionally biased region" description="Basic and acidic residues" evidence="1">
    <location>
        <begin position="59"/>
        <end position="70"/>
    </location>
</feature>
<evidence type="ECO:0000256" key="2">
    <source>
        <dbReference type="SAM" id="SignalP"/>
    </source>
</evidence>
<protein>
    <submittedName>
        <fullName evidence="3">Uncharacterized protein</fullName>
    </submittedName>
</protein>
<keyword evidence="4" id="KW-1185">Reference proteome</keyword>
<organism evidence="3 4">
    <name type="scientific">Nocardioides flavescens</name>
    <dbReference type="NCBI Taxonomy" id="2691959"/>
    <lineage>
        <taxon>Bacteria</taxon>
        <taxon>Bacillati</taxon>
        <taxon>Actinomycetota</taxon>
        <taxon>Actinomycetes</taxon>
        <taxon>Propionibacteriales</taxon>
        <taxon>Nocardioidaceae</taxon>
        <taxon>Nocardioides</taxon>
    </lineage>
</organism>